<accession>A0ABV0J531</accession>
<keyword evidence="3" id="KW-0479">Metal-binding</keyword>
<dbReference type="Gene3D" id="3.90.79.10">
    <property type="entry name" value="Nucleoside Triphosphate Pyrophosphohydrolase"/>
    <property type="match status" value="1"/>
</dbReference>
<evidence type="ECO:0000259" key="7">
    <source>
        <dbReference type="PROSITE" id="PS51462"/>
    </source>
</evidence>
<evidence type="ECO:0000313" key="9">
    <source>
        <dbReference type="Proteomes" id="UP001464891"/>
    </source>
</evidence>
<dbReference type="GO" id="GO:0016787">
    <property type="term" value="F:hydrolase activity"/>
    <property type="evidence" value="ECO:0007669"/>
    <property type="project" value="UniProtKB-KW"/>
</dbReference>
<comment type="cofactor">
    <cofactor evidence="1">
        <name>Mg(2+)</name>
        <dbReference type="ChEBI" id="CHEBI:18420"/>
    </cofactor>
</comment>
<evidence type="ECO:0000256" key="6">
    <source>
        <dbReference type="RuleBase" id="RU003476"/>
    </source>
</evidence>
<keyword evidence="4 6" id="KW-0378">Hydrolase</keyword>
<reference evidence="8 9" key="1">
    <citation type="submission" date="2022-04" db="EMBL/GenBank/DDBJ databases">
        <title>Positive selection, recombination, and allopatry shape intraspecific diversity of widespread and dominant cyanobacteria.</title>
        <authorList>
            <person name="Wei J."/>
            <person name="Shu W."/>
            <person name="Hu C."/>
        </authorList>
    </citation>
    <scope>NUCLEOTIDE SEQUENCE [LARGE SCALE GENOMIC DNA]</scope>
    <source>
        <strain evidence="8 9">GB2-A4</strain>
    </source>
</reference>
<name>A0ABV0J531_9CYAN</name>
<dbReference type="Pfam" id="PF00293">
    <property type="entry name" value="NUDIX"/>
    <property type="match status" value="1"/>
</dbReference>
<dbReference type="InterPro" id="IPR015797">
    <property type="entry name" value="NUDIX_hydrolase-like_dom_sf"/>
</dbReference>
<comment type="caution">
    <text evidence="8">The sequence shown here is derived from an EMBL/GenBank/DDBJ whole genome shotgun (WGS) entry which is preliminary data.</text>
</comment>
<comment type="similarity">
    <text evidence="2 6">Belongs to the Nudix hydrolase family.</text>
</comment>
<organism evidence="8 9">
    <name type="scientific">Trichocoleus desertorum GB2-A4</name>
    <dbReference type="NCBI Taxonomy" id="2933944"/>
    <lineage>
        <taxon>Bacteria</taxon>
        <taxon>Bacillati</taxon>
        <taxon>Cyanobacteriota</taxon>
        <taxon>Cyanophyceae</taxon>
        <taxon>Leptolyngbyales</taxon>
        <taxon>Trichocoleusaceae</taxon>
        <taxon>Trichocoleus</taxon>
    </lineage>
</organism>
<dbReference type="PANTHER" id="PTHR43758:SF8">
    <property type="entry name" value="8-OXO-DGTP DIPHOSPHATASE YTKD-RELATED"/>
    <property type="match status" value="1"/>
</dbReference>
<protein>
    <submittedName>
        <fullName evidence="8">NUDIX hydrolase</fullName>
    </submittedName>
</protein>
<evidence type="ECO:0000256" key="5">
    <source>
        <dbReference type="ARBA" id="ARBA00022842"/>
    </source>
</evidence>
<dbReference type="PROSITE" id="PS51462">
    <property type="entry name" value="NUDIX"/>
    <property type="match status" value="1"/>
</dbReference>
<dbReference type="InterPro" id="IPR020084">
    <property type="entry name" value="NUDIX_hydrolase_CS"/>
</dbReference>
<dbReference type="CDD" id="cd18882">
    <property type="entry name" value="NUDIX_Hydrolase"/>
    <property type="match status" value="1"/>
</dbReference>
<sequence length="161" mass="17948">MTANSAPSENQAVSGTVNDARRAVAIAILYRDNQFLLQLRDDIPGIPYPGYWAFFGGHLEPGETPEEAIQRELLEEIGYQPPALTKFGIYADDKVVRHVFQGPLTVGIEALVLGEGWDFGFFTIEDIKRGDRYSEIAQQVRPLGPPHQKILLDFLSHPCNP</sequence>
<proteinExistence type="inferred from homology"/>
<dbReference type="Proteomes" id="UP001464891">
    <property type="component" value="Unassembled WGS sequence"/>
</dbReference>
<gene>
    <name evidence="8" type="ORF">NC998_06570</name>
</gene>
<dbReference type="InterPro" id="IPR000086">
    <property type="entry name" value="NUDIX_hydrolase_dom"/>
</dbReference>
<dbReference type="PROSITE" id="PS00893">
    <property type="entry name" value="NUDIX_BOX"/>
    <property type="match status" value="1"/>
</dbReference>
<dbReference type="RefSeq" id="WP_190438758.1">
    <property type="nucleotide sequence ID" value="NZ_JAMPKM010000003.1"/>
</dbReference>
<dbReference type="InterPro" id="IPR020476">
    <property type="entry name" value="Nudix_hydrolase"/>
</dbReference>
<dbReference type="SUPFAM" id="SSF55811">
    <property type="entry name" value="Nudix"/>
    <property type="match status" value="1"/>
</dbReference>
<evidence type="ECO:0000256" key="2">
    <source>
        <dbReference type="ARBA" id="ARBA00005582"/>
    </source>
</evidence>
<dbReference type="EMBL" id="JAMPKM010000003">
    <property type="protein sequence ID" value="MEP0816754.1"/>
    <property type="molecule type" value="Genomic_DNA"/>
</dbReference>
<evidence type="ECO:0000313" key="8">
    <source>
        <dbReference type="EMBL" id="MEP0816754.1"/>
    </source>
</evidence>
<dbReference type="PANTHER" id="PTHR43758">
    <property type="entry name" value="7,8-DIHYDRO-8-OXOGUANINE TRIPHOSPHATASE"/>
    <property type="match status" value="1"/>
</dbReference>
<feature type="domain" description="Nudix hydrolase" evidence="7">
    <location>
        <begin position="19"/>
        <end position="144"/>
    </location>
</feature>
<dbReference type="PRINTS" id="PR00502">
    <property type="entry name" value="NUDIXFAMILY"/>
</dbReference>
<keyword evidence="5" id="KW-0460">Magnesium</keyword>
<keyword evidence="9" id="KW-1185">Reference proteome</keyword>
<evidence type="ECO:0000256" key="1">
    <source>
        <dbReference type="ARBA" id="ARBA00001946"/>
    </source>
</evidence>
<evidence type="ECO:0000256" key="4">
    <source>
        <dbReference type="ARBA" id="ARBA00022801"/>
    </source>
</evidence>
<evidence type="ECO:0000256" key="3">
    <source>
        <dbReference type="ARBA" id="ARBA00022723"/>
    </source>
</evidence>